<dbReference type="SUPFAM" id="SSF56784">
    <property type="entry name" value="HAD-like"/>
    <property type="match status" value="1"/>
</dbReference>
<dbReference type="GO" id="GO:0016787">
    <property type="term" value="F:hydrolase activity"/>
    <property type="evidence" value="ECO:0007669"/>
    <property type="project" value="UniProtKB-KW"/>
</dbReference>
<reference evidence="2 3" key="1">
    <citation type="submission" date="2020-11" db="EMBL/GenBank/DDBJ databases">
        <title>A novel isolate from a Black sea contaminated sediment with potential to produce alkanes: Plantactinospora alkalitolerans sp. nov.</title>
        <authorList>
            <person name="Carro L."/>
            <person name="Veyisoglu A."/>
            <person name="Guven K."/>
            <person name="Schumann P."/>
            <person name="Klenk H.-P."/>
            <person name="Sahin N."/>
        </authorList>
    </citation>
    <scope>NUCLEOTIDE SEQUENCE [LARGE SCALE GENOMIC DNA]</scope>
    <source>
        <strain evidence="2 3">S1510</strain>
    </source>
</reference>
<dbReference type="Gene3D" id="3.40.50.1000">
    <property type="entry name" value="HAD superfamily/HAD-like"/>
    <property type="match status" value="1"/>
</dbReference>
<dbReference type="PANTHER" id="PTHR42891:SF1">
    <property type="entry name" value="D-GLYCERO-BETA-D-MANNO-HEPTOSE-1,7-BISPHOSPHATE 7-PHOSPHATASE"/>
    <property type="match status" value="1"/>
</dbReference>
<keyword evidence="3" id="KW-1185">Reference proteome</keyword>
<dbReference type="EC" id="3.1.3.-" evidence="1"/>
<keyword evidence="1" id="KW-0963">Cytoplasm</keyword>
<name>A0ABS0GYD7_9ACTN</name>
<comment type="similarity">
    <text evidence="1">Belongs to the gmhB family.</text>
</comment>
<organism evidence="2 3">
    <name type="scientific">Plantactinospora alkalitolerans</name>
    <dbReference type="NCBI Taxonomy" id="2789879"/>
    <lineage>
        <taxon>Bacteria</taxon>
        <taxon>Bacillati</taxon>
        <taxon>Actinomycetota</taxon>
        <taxon>Actinomycetes</taxon>
        <taxon>Micromonosporales</taxon>
        <taxon>Micromonosporaceae</taxon>
        <taxon>Plantactinospora</taxon>
    </lineage>
</organism>
<dbReference type="InterPro" id="IPR004446">
    <property type="entry name" value="Heptose_bisP_phosphatase"/>
</dbReference>
<dbReference type="PIRSF" id="PIRSF004682">
    <property type="entry name" value="GmhB"/>
    <property type="match status" value="1"/>
</dbReference>
<dbReference type="EMBL" id="JADPUN010000185">
    <property type="protein sequence ID" value="MBF9131225.1"/>
    <property type="molecule type" value="Genomic_DNA"/>
</dbReference>
<protein>
    <recommendedName>
        <fullName evidence="1">D,D-heptose 1,7-bisphosphate phosphatase</fullName>
        <ecNumber evidence="1">3.1.3.-</ecNumber>
    </recommendedName>
</protein>
<dbReference type="Pfam" id="PF13242">
    <property type="entry name" value="Hydrolase_like"/>
    <property type="match status" value="1"/>
</dbReference>
<dbReference type="InterPro" id="IPR023214">
    <property type="entry name" value="HAD_sf"/>
</dbReference>
<sequence>MRRPVAMRRPAHFFDLGGTLLALDDHDEIAFDEHHRVTILPGVTRRLAALAGTPVFVVTNQAGLADGTLTPGRFHDLCDQLSTATQGVVTDYAVCAHPRDAGCTCRKPRPGLVLGLARAHHIDLATSTMIGDTETDRELAVAAGIGHFTWAAEFLREP</sequence>
<comment type="subcellular location">
    <subcellularLocation>
        <location evidence="1">Cytoplasm</location>
    </subcellularLocation>
</comment>
<proteinExistence type="inferred from homology"/>
<gene>
    <name evidence="2" type="ORF">I0C86_19995</name>
</gene>
<dbReference type="InterPro" id="IPR006549">
    <property type="entry name" value="HAD-SF_hydro_IIIA"/>
</dbReference>
<keyword evidence="1 2" id="KW-0378">Hydrolase</keyword>
<dbReference type="InterPro" id="IPR036412">
    <property type="entry name" value="HAD-like_sf"/>
</dbReference>
<accession>A0ABS0GYD7</accession>
<dbReference type="PANTHER" id="PTHR42891">
    <property type="entry name" value="D-GLYCERO-BETA-D-MANNO-HEPTOSE-1,7-BISPHOSPHATE 7-PHOSPHATASE"/>
    <property type="match status" value="1"/>
</dbReference>
<evidence type="ECO:0000313" key="3">
    <source>
        <dbReference type="Proteomes" id="UP000638560"/>
    </source>
</evidence>
<comment type="caution">
    <text evidence="2">The sequence shown here is derived from an EMBL/GenBank/DDBJ whole genome shotgun (WGS) entry which is preliminary data.</text>
</comment>
<dbReference type="Proteomes" id="UP000638560">
    <property type="component" value="Unassembled WGS sequence"/>
</dbReference>
<dbReference type="NCBIfam" id="TIGR01662">
    <property type="entry name" value="HAD-SF-IIIA"/>
    <property type="match status" value="1"/>
</dbReference>
<evidence type="ECO:0000313" key="2">
    <source>
        <dbReference type="EMBL" id="MBF9131225.1"/>
    </source>
</evidence>
<keyword evidence="1" id="KW-0119">Carbohydrate metabolism</keyword>
<evidence type="ECO:0000256" key="1">
    <source>
        <dbReference type="PIRNR" id="PIRNR004682"/>
    </source>
</evidence>